<dbReference type="Proteomes" id="UP000198211">
    <property type="component" value="Unassembled WGS sequence"/>
</dbReference>
<evidence type="ECO:0000313" key="1">
    <source>
        <dbReference type="EMBL" id="OWZ14823.1"/>
    </source>
</evidence>
<dbReference type="EMBL" id="NBNE01001251">
    <property type="protein sequence ID" value="OWZ14823.1"/>
    <property type="molecule type" value="Genomic_DNA"/>
</dbReference>
<dbReference type="AlphaFoldDB" id="A0A225WAS1"/>
<proteinExistence type="predicted"/>
<organism evidence="1 2">
    <name type="scientific">Phytophthora megakarya</name>
    <dbReference type="NCBI Taxonomy" id="4795"/>
    <lineage>
        <taxon>Eukaryota</taxon>
        <taxon>Sar</taxon>
        <taxon>Stramenopiles</taxon>
        <taxon>Oomycota</taxon>
        <taxon>Peronosporomycetes</taxon>
        <taxon>Peronosporales</taxon>
        <taxon>Peronosporaceae</taxon>
        <taxon>Phytophthora</taxon>
    </lineage>
</organism>
<reference evidence="2" key="1">
    <citation type="submission" date="2017-03" db="EMBL/GenBank/DDBJ databases">
        <title>Phytopthora megakarya and P. palmivora, two closely related causual agents of cacao black pod achieved similar genome size and gene model numbers by different mechanisms.</title>
        <authorList>
            <person name="Ali S."/>
            <person name="Shao J."/>
            <person name="Larry D.J."/>
            <person name="Kronmiller B."/>
            <person name="Shen D."/>
            <person name="Strem M.D."/>
            <person name="Melnick R.L."/>
            <person name="Guiltinan M.J."/>
            <person name="Tyler B.M."/>
            <person name="Meinhardt L.W."/>
            <person name="Bailey B.A."/>
        </authorList>
    </citation>
    <scope>NUCLEOTIDE SEQUENCE [LARGE SCALE GENOMIC DNA]</scope>
    <source>
        <strain evidence="2">zdho120</strain>
    </source>
</reference>
<keyword evidence="2" id="KW-1185">Reference proteome</keyword>
<evidence type="ECO:0000313" key="2">
    <source>
        <dbReference type="Proteomes" id="UP000198211"/>
    </source>
</evidence>
<gene>
    <name evidence="1" type="ORF">PHMEG_00011626</name>
</gene>
<dbReference type="OrthoDB" id="104745at2759"/>
<comment type="caution">
    <text evidence="1">The sequence shown here is derived from an EMBL/GenBank/DDBJ whole genome shotgun (WGS) entry which is preliminary data.</text>
</comment>
<sequence length="278" mass="31439">MENVSLSAWKSIATHQKEKRVEAEQTQRHLRAAVIQRARIIHQMKIVIERPLFKENPKVYMYNGDGTALFKNFMGEMDAIYSQTDQVLKQAQFKISSSLTYTPSRTMRQGMEIFDSADAAIIPFEFKSTTRALNKLMLSDPDTSDFQATTNSLTMKNEVTFQLKADEVAKLRIYSAVQKYEEAGRVVFVLRSFTEGQGNLRGYNTEETGWFSVRPGDSTEDCKSAIIEVYTRFTPFSFGEASDGNVDADRFADIVAKSGEKEVNELGQMLEKLLLGEA</sequence>
<accession>A0A225WAS1</accession>
<name>A0A225WAS1_9STRA</name>
<protein>
    <submittedName>
        <fullName evidence="1">Uncharacterized protein</fullName>
    </submittedName>
</protein>